<name>A0ABW1QEY1_9CORY</name>
<evidence type="ECO:0000313" key="2">
    <source>
        <dbReference type="Proteomes" id="UP001596244"/>
    </source>
</evidence>
<evidence type="ECO:0000313" key="1">
    <source>
        <dbReference type="EMBL" id="MFC6146820.1"/>
    </source>
</evidence>
<keyword evidence="2" id="KW-1185">Reference proteome</keyword>
<proteinExistence type="predicted"/>
<comment type="caution">
    <text evidence="1">The sequence shown here is derived from an EMBL/GenBank/DDBJ whole genome shotgun (WGS) entry which is preliminary data.</text>
</comment>
<sequence length="59" mass="6417">MAAPQTLDHGTAFDAWIGLSSGFKYEGETYPTLFSYVFGFLKNAGDWADAVNKLIGLVN</sequence>
<protein>
    <submittedName>
        <fullName evidence="1">Uncharacterized protein</fullName>
    </submittedName>
</protein>
<gene>
    <name evidence="1" type="ORF">ACFPUZ_08375</name>
</gene>
<dbReference type="Proteomes" id="UP001596244">
    <property type="component" value="Unassembled WGS sequence"/>
</dbReference>
<dbReference type="RefSeq" id="WP_377001471.1">
    <property type="nucleotide sequence ID" value="NZ_JBHSQE010000007.1"/>
</dbReference>
<organism evidence="1 2">
    <name type="scientific">Corynebacterium nasicanis</name>
    <dbReference type="NCBI Taxonomy" id="1448267"/>
    <lineage>
        <taxon>Bacteria</taxon>
        <taxon>Bacillati</taxon>
        <taxon>Actinomycetota</taxon>
        <taxon>Actinomycetes</taxon>
        <taxon>Mycobacteriales</taxon>
        <taxon>Corynebacteriaceae</taxon>
        <taxon>Corynebacterium</taxon>
    </lineage>
</organism>
<reference evidence="2" key="1">
    <citation type="journal article" date="2019" name="Int. J. Syst. Evol. Microbiol.">
        <title>The Global Catalogue of Microorganisms (GCM) 10K type strain sequencing project: providing services to taxonomists for standard genome sequencing and annotation.</title>
        <authorList>
            <consortium name="The Broad Institute Genomics Platform"/>
            <consortium name="The Broad Institute Genome Sequencing Center for Infectious Disease"/>
            <person name="Wu L."/>
            <person name="Ma J."/>
        </authorList>
    </citation>
    <scope>NUCLEOTIDE SEQUENCE [LARGE SCALE GENOMIC DNA]</scope>
    <source>
        <strain evidence="2">CCUG 51943</strain>
    </source>
</reference>
<accession>A0ABW1QEY1</accession>
<dbReference type="EMBL" id="JBHSQE010000007">
    <property type="protein sequence ID" value="MFC6146820.1"/>
    <property type="molecule type" value="Genomic_DNA"/>
</dbReference>